<dbReference type="RefSeq" id="WP_160732520.1">
    <property type="nucleotide sequence ID" value="NZ_WTYO01000001.1"/>
</dbReference>
<name>A0ABW9UVG7_9SPHN</name>
<proteinExistence type="predicted"/>
<organism evidence="1 2">
    <name type="scientific">Pelagerythrobacter marinus</name>
    <dbReference type="NCBI Taxonomy" id="538382"/>
    <lineage>
        <taxon>Bacteria</taxon>
        <taxon>Pseudomonadati</taxon>
        <taxon>Pseudomonadota</taxon>
        <taxon>Alphaproteobacteria</taxon>
        <taxon>Sphingomonadales</taxon>
        <taxon>Erythrobacteraceae</taxon>
        <taxon>Pelagerythrobacter</taxon>
    </lineage>
</organism>
<dbReference type="EMBL" id="WTYO01000001">
    <property type="protein sequence ID" value="MXO67904.1"/>
    <property type="molecule type" value="Genomic_DNA"/>
</dbReference>
<comment type="caution">
    <text evidence="1">The sequence shown here is derived from an EMBL/GenBank/DDBJ whole genome shotgun (WGS) entry which is preliminary data.</text>
</comment>
<sequence length="547" mass="62304">MIANKLVESWLDNQSERQYQPAFVQLLISEGWDVLHNTRHTALEFGKDVIARAPDGTLYAIQLKGNPGTRVSKSEAQSLLGQFREGMISFVPDAYQATKNERHVFVFCTNGEIDEAAMVLFENVAKHCGEPGVAASKVEYWSRGNLLNRFTPQIEKVWPSSPEAMSRVLKVYTHEGRDLPDIQLISASIEEAMKDPYKMTASRKRAIITASLLFSEILKRPWRESEDHYSMFLISVLAAVRCIPLADRDDGTVLIAEYLEVAAEHANSLISEAIELDYDPKLMWAQRNPLAEVDIMIERRRLIADAGAFLVLFGVELSPEKRTYLRELLEYSFGPNTLWGQAVIPSMIVRYWAYRKLDATRKPDLALISVLGAVISAARRRDSALAANSPPYYRFDEVLYLTSGGIVGDKSDISRDIALNRSYFAKALFLMVAKRNWKQTCKNFWRVYSNLLHESVRVPDNDFFSPQHSKEGENSGQQIFDSTWLEQIEEAVRLSDWSLAKAFEPFPALLAAYLTIVPYRAQPWVIMHLDEQLADTWYGRHHFPPRS</sequence>
<protein>
    <recommendedName>
        <fullName evidence="3">Restriction endonuclease</fullName>
    </recommendedName>
</protein>
<accession>A0ABW9UVG7</accession>
<keyword evidence="2" id="KW-1185">Reference proteome</keyword>
<dbReference type="Proteomes" id="UP000444401">
    <property type="component" value="Unassembled WGS sequence"/>
</dbReference>
<reference evidence="1 2" key="1">
    <citation type="submission" date="2019-12" db="EMBL/GenBank/DDBJ databases">
        <title>Genomic-based taxomic classification of the family Erythrobacteraceae.</title>
        <authorList>
            <person name="Xu L."/>
        </authorList>
    </citation>
    <scope>NUCLEOTIDE SEQUENCE [LARGE SCALE GENOMIC DNA]</scope>
    <source>
        <strain evidence="1 2">H32</strain>
    </source>
</reference>
<evidence type="ECO:0008006" key="3">
    <source>
        <dbReference type="Google" id="ProtNLM"/>
    </source>
</evidence>
<evidence type="ECO:0000313" key="1">
    <source>
        <dbReference type="EMBL" id="MXO67904.1"/>
    </source>
</evidence>
<evidence type="ECO:0000313" key="2">
    <source>
        <dbReference type="Proteomes" id="UP000444401"/>
    </source>
</evidence>
<gene>
    <name evidence="1" type="ORF">GRI72_03525</name>
</gene>